<organism evidence="2 3">
    <name type="scientific">Adineta steineri</name>
    <dbReference type="NCBI Taxonomy" id="433720"/>
    <lineage>
        <taxon>Eukaryota</taxon>
        <taxon>Metazoa</taxon>
        <taxon>Spiralia</taxon>
        <taxon>Gnathifera</taxon>
        <taxon>Rotifera</taxon>
        <taxon>Eurotatoria</taxon>
        <taxon>Bdelloidea</taxon>
        <taxon>Adinetida</taxon>
        <taxon>Adinetidae</taxon>
        <taxon>Adineta</taxon>
    </lineage>
</organism>
<dbReference type="InterPro" id="IPR046366">
    <property type="entry name" value="MPAB"/>
</dbReference>
<dbReference type="PANTHER" id="PTHR36124:SF1">
    <property type="entry name" value="ER-BOUND OXYGENASE MPAB_MPAB'_RUBBER OXYGENASE CATALYTIC DOMAIN-CONTAINING PROTEIN"/>
    <property type="match status" value="1"/>
</dbReference>
<gene>
    <name evidence="2" type="ORF">IZO911_LOCUS20922</name>
</gene>
<protein>
    <recommendedName>
        <fullName evidence="4">ER-bound oxygenase mpaB/mpaB'/Rubber oxygenase catalytic domain-containing protein</fullName>
    </recommendedName>
</protein>
<feature type="compositionally biased region" description="Polar residues" evidence="1">
    <location>
        <begin position="663"/>
        <end position="698"/>
    </location>
</feature>
<feature type="region of interest" description="Disordered" evidence="1">
    <location>
        <begin position="653"/>
        <end position="698"/>
    </location>
</feature>
<dbReference type="AlphaFoldDB" id="A0A814L750"/>
<sequence>MIITLTILASVVSIYLSACRYFRFHHLKYILHKYKNVRLDYQKALEISRIQVLYDFPYTTELSVSFALFKTYGIPSISRLLAKTNQLAHIETAGRRAEDTSILLAECFLNDLDSSRAQMAIARINYLHSLYKNSISNDDMLYTLSLFILEPIQWAKKYEWRSLVPIEQEARFIYWKEMGERMGIKNIPLTLNDINKWSIDYEVKYMIYSKDNQICGEATLALFLSFYPDCMQKFARKVLISLIDERLRLSMGFEEVPHWIKQVTTRLLRIRAFLLRHCVLPRFYPTSRGQVTPSCPMTKDGRYQRTGYIFEPWYMKETWFNTMLPFIRKQPSSKYKSHGFRTEELGPEKFSGLDTQVSFRIDLASQHVNNRIEQENKNAWGSTFDLNKHMIGPQNLSGKSVFDISPLNGIISAGSKKQLTVIFSPDHDSDFFSDLVHITISEQPVKLEFRLRGSGRQNTMYIRPLDNANVIQKSLLPNISDAVTMQMQTIDPNEKGLPNNIVVILCAQMVNGKYVPAQRELMIGCAGITTGSKRNGEYTFDNLKDINTEGFNIDNPKSSVEMGCAGITTGSKRNGEYTFDNLKDINTEGFNIDNPKSSVEMGTEKAVKITWTPPSSFDINEACRATITVTTKGDISRTWRVILVGYVDSTSSADKRSSRVTKNRQTLAASTRSHASTVGTNQRLPIQQENTIDNNNTT</sequence>
<evidence type="ECO:0000313" key="2">
    <source>
        <dbReference type="EMBL" id="CAF1061896.1"/>
    </source>
</evidence>
<name>A0A814L750_9BILA</name>
<evidence type="ECO:0000256" key="1">
    <source>
        <dbReference type="SAM" id="MobiDB-lite"/>
    </source>
</evidence>
<evidence type="ECO:0008006" key="4">
    <source>
        <dbReference type="Google" id="ProtNLM"/>
    </source>
</evidence>
<reference evidence="2" key="1">
    <citation type="submission" date="2021-02" db="EMBL/GenBank/DDBJ databases">
        <authorList>
            <person name="Nowell W R."/>
        </authorList>
    </citation>
    <scope>NUCLEOTIDE SEQUENCE</scope>
</reference>
<dbReference type="PANTHER" id="PTHR36124">
    <property type="match status" value="1"/>
</dbReference>
<comment type="caution">
    <text evidence="2">The sequence shown here is derived from an EMBL/GenBank/DDBJ whole genome shotgun (WGS) entry which is preliminary data.</text>
</comment>
<dbReference type="Gene3D" id="2.60.40.10">
    <property type="entry name" value="Immunoglobulins"/>
    <property type="match status" value="1"/>
</dbReference>
<accession>A0A814L750</accession>
<dbReference type="EMBL" id="CAJNOE010000221">
    <property type="protein sequence ID" value="CAF1061896.1"/>
    <property type="molecule type" value="Genomic_DNA"/>
</dbReference>
<proteinExistence type="predicted"/>
<evidence type="ECO:0000313" key="3">
    <source>
        <dbReference type="Proteomes" id="UP000663860"/>
    </source>
</evidence>
<dbReference type="Proteomes" id="UP000663860">
    <property type="component" value="Unassembled WGS sequence"/>
</dbReference>
<dbReference type="InterPro" id="IPR013783">
    <property type="entry name" value="Ig-like_fold"/>
</dbReference>
<dbReference type="GO" id="GO:0016491">
    <property type="term" value="F:oxidoreductase activity"/>
    <property type="evidence" value="ECO:0007669"/>
    <property type="project" value="InterPro"/>
</dbReference>